<protein>
    <recommendedName>
        <fullName evidence="3">Lipoprotein</fullName>
    </recommendedName>
</protein>
<evidence type="ECO:0000313" key="1">
    <source>
        <dbReference type="EMBL" id="MBL0735808.1"/>
    </source>
</evidence>
<organism evidence="1 2">
    <name type="scientific">Flavobacterium tagetis</name>
    <dbReference type="NCBI Taxonomy" id="2801336"/>
    <lineage>
        <taxon>Bacteria</taxon>
        <taxon>Pseudomonadati</taxon>
        <taxon>Bacteroidota</taxon>
        <taxon>Flavobacteriia</taxon>
        <taxon>Flavobacteriales</taxon>
        <taxon>Flavobacteriaceae</taxon>
        <taxon>Flavobacterium</taxon>
    </lineage>
</organism>
<keyword evidence="2" id="KW-1185">Reference proteome</keyword>
<dbReference type="RefSeq" id="WP_201998834.1">
    <property type="nucleotide sequence ID" value="NZ_JAERSF010000001.1"/>
</dbReference>
<name>A0ABS1K957_9FLAO</name>
<accession>A0ABS1K957</accession>
<evidence type="ECO:0000313" key="2">
    <source>
        <dbReference type="Proteomes" id="UP000603728"/>
    </source>
</evidence>
<gene>
    <name evidence="1" type="ORF">JI750_02845</name>
</gene>
<sequence length="205" mass="24381">MARIFIGFMICFFFLNCSKKENQEENIPYIISQENKEKIIENDTIPPPPPIPGYLFYGTNTFIIDKNSKVYYFQRNEIGHICGNWKKSDTIPYFINLQPKDLIEISSNAISDFIKSNYKDNFRNITFIASKLDTLQSKNYFNLLDAIKSSLKNYDLYFTRKTTQEEDTVLKYKKNNEYYDSENINWDKNRITFPFIKPKLEKTKK</sequence>
<reference evidence="1 2" key="1">
    <citation type="submission" date="2021-01" db="EMBL/GenBank/DDBJ databases">
        <title>Genome seq and assembly of Flavobacterium sp. GN10.</title>
        <authorList>
            <person name="Chhetri G."/>
        </authorList>
    </citation>
    <scope>NUCLEOTIDE SEQUENCE [LARGE SCALE GENOMIC DNA]</scope>
    <source>
        <strain evidence="1 2">GN10</strain>
    </source>
</reference>
<proteinExistence type="predicted"/>
<dbReference type="EMBL" id="JAERSF010000001">
    <property type="protein sequence ID" value="MBL0735808.1"/>
    <property type="molecule type" value="Genomic_DNA"/>
</dbReference>
<evidence type="ECO:0008006" key="3">
    <source>
        <dbReference type="Google" id="ProtNLM"/>
    </source>
</evidence>
<comment type="caution">
    <text evidence="1">The sequence shown here is derived from an EMBL/GenBank/DDBJ whole genome shotgun (WGS) entry which is preliminary data.</text>
</comment>
<dbReference type="Proteomes" id="UP000603728">
    <property type="component" value="Unassembled WGS sequence"/>
</dbReference>